<dbReference type="AlphaFoldDB" id="A0A245ZST4"/>
<accession>A0A245ZST4</accession>
<evidence type="ECO:0000256" key="2">
    <source>
        <dbReference type="SAM" id="SignalP"/>
    </source>
</evidence>
<feature type="chain" id="PRO_5013190510" evidence="2">
    <location>
        <begin position="25"/>
        <end position="429"/>
    </location>
</feature>
<keyword evidence="1" id="KW-0802">TPR repeat</keyword>
<dbReference type="Gene3D" id="1.25.40.10">
    <property type="entry name" value="Tetratricopeptide repeat domain"/>
    <property type="match status" value="1"/>
</dbReference>
<proteinExistence type="predicted"/>
<evidence type="ECO:0000313" key="4">
    <source>
        <dbReference type="EMBL" id="OWK32819.1"/>
    </source>
</evidence>
<dbReference type="GO" id="GO:0006508">
    <property type="term" value="P:proteolysis"/>
    <property type="evidence" value="ECO:0007669"/>
    <property type="project" value="UniProtKB-KW"/>
</dbReference>
<dbReference type="InterPro" id="IPR036680">
    <property type="entry name" value="SPOR-like_sf"/>
</dbReference>
<keyword evidence="4" id="KW-0645">Protease</keyword>
<name>A0A245ZST4_9SPHN</name>
<dbReference type="Proteomes" id="UP000197783">
    <property type="component" value="Unassembled WGS sequence"/>
</dbReference>
<evidence type="ECO:0000256" key="1">
    <source>
        <dbReference type="PROSITE-ProRule" id="PRU00339"/>
    </source>
</evidence>
<dbReference type="RefSeq" id="WP_088332689.1">
    <property type="nucleotide sequence ID" value="NZ_NBBJ01000001.1"/>
</dbReference>
<keyword evidence="2" id="KW-0732">Signal</keyword>
<dbReference type="PROSITE" id="PS51724">
    <property type="entry name" value="SPOR"/>
    <property type="match status" value="1"/>
</dbReference>
<sequence length="429" mass="44118">MNKRALAGFSLSALMLGGAMVGCAQGGISTVSTRSEAALAKQAARNAQQATDALAKGDLTKAISFAEAAVEGEPRNANYRALLGSTYLKAGRFTSAHAAYADVLSLSPENGKAALNLALAMIAEGQWDEARASLEEHAAIVPASDRGLAVALAGDPGTGVELLTAAARSPNADAKTRQNLALVLALAGRWTESRQIAGIDMGPTEADARVLQWASFAKPVGAADQVSALLGVRPVKDPGQPVALALNTLSPASAMPAATLLADASVAAAGEASPAAMTAAGETSAPGTRIVFAERREVVQQLPRGSAPIRQAAVEAPQTRFAALDRESTGKSKGGGRWFVQLGAYDSAAVAKDAWERAQRRHPAFAGETPTGMAFKSFYRLSVGGYSRAEANELCRGYRSNGGACFVRTSAGDQTAAWAKAAKVQLAGR</sequence>
<dbReference type="PROSITE" id="PS50005">
    <property type="entry name" value="TPR"/>
    <property type="match status" value="1"/>
</dbReference>
<feature type="signal peptide" evidence="2">
    <location>
        <begin position="1"/>
        <end position="24"/>
    </location>
</feature>
<keyword evidence="5" id="KW-1185">Reference proteome</keyword>
<dbReference type="EMBL" id="NBBJ01000001">
    <property type="protein sequence ID" value="OWK32819.1"/>
    <property type="molecule type" value="Genomic_DNA"/>
</dbReference>
<dbReference type="InterPro" id="IPR011990">
    <property type="entry name" value="TPR-like_helical_dom_sf"/>
</dbReference>
<dbReference type="OrthoDB" id="7388953at2"/>
<dbReference type="Pfam" id="PF14559">
    <property type="entry name" value="TPR_19"/>
    <property type="match status" value="1"/>
</dbReference>
<dbReference type="SUPFAM" id="SSF48452">
    <property type="entry name" value="TPR-like"/>
    <property type="match status" value="1"/>
</dbReference>
<organism evidence="4 5">
    <name type="scientific">Sphingomonas mucosissima</name>
    <dbReference type="NCBI Taxonomy" id="370959"/>
    <lineage>
        <taxon>Bacteria</taxon>
        <taxon>Pseudomonadati</taxon>
        <taxon>Pseudomonadota</taxon>
        <taxon>Alphaproteobacteria</taxon>
        <taxon>Sphingomonadales</taxon>
        <taxon>Sphingomonadaceae</taxon>
        <taxon>Sphingomonas</taxon>
    </lineage>
</organism>
<keyword evidence="4" id="KW-0378">Hydrolase</keyword>
<dbReference type="Pfam" id="PF05036">
    <property type="entry name" value="SPOR"/>
    <property type="match status" value="1"/>
</dbReference>
<evidence type="ECO:0000313" key="5">
    <source>
        <dbReference type="Proteomes" id="UP000197783"/>
    </source>
</evidence>
<dbReference type="Gene3D" id="3.30.70.1070">
    <property type="entry name" value="Sporulation related repeat"/>
    <property type="match status" value="1"/>
</dbReference>
<feature type="domain" description="SPOR" evidence="3">
    <location>
        <begin position="332"/>
        <end position="411"/>
    </location>
</feature>
<dbReference type="PROSITE" id="PS51257">
    <property type="entry name" value="PROKAR_LIPOPROTEIN"/>
    <property type="match status" value="1"/>
</dbReference>
<dbReference type="InterPro" id="IPR019734">
    <property type="entry name" value="TPR_rpt"/>
</dbReference>
<evidence type="ECO:0000259" key="3">
    <source>
        <dbReference type="PROSITE" id="PS51724"/>
    </source>
</evidence>
<dbReference type="GO" id="GO:0042834">
    <property type="term" value="F:peptidoglycan binding"/>
    <property type="evidence" value="ECO:0007669"/>
    <property type="project" value="InterPro"/>
</dbReference>
<reference evidence="4 5" key="1">
    <citation type="submission" date="2017-03" db="EMBL/GenBank/DDBJ databases">
        <title>Genome sequence of Sphingomonas mucosissima DSM 17494.</title>
        <authorList>
            <person name="Poehlein A."/>
            <person name="Wuebbeler J.H."/>
            <person name="Steinbuechel A."/>
            <person name="Daniel R."/>
        </authorList>
    </citation>
    <scope>NUCLEOTIDE SEQUENCE [LARGE SCALE GENOMIC DNA]</scope>
    <source>
        <strain evidence="4 5">DSM 17494</strain>
    </source>
</reference>
<dbReference type="SUPFAM" id="SSF110997">
    <property type="entry name" value="Sporulation related repeat"/>
    <property type="match status" value="1"/>
</dbReference>
<gene>
    <name evidence="4" type="primary">bepA_3</name>
    <name evidence="4" type="ORF">SPMU_11610</name>
</gene>
<dbReference type="GO" id="GO:0008233">
    <property type="term" value="F:peptidase activity"/>
    <property type="evidence" value="ECO:0007669"/>
    <property type="project" value="UniProtKB-KW"/>
</dbReference>
<dbReference type="InterPro" id="IPR007730">
    <property type="entry name" value="SPOR-like_dom"/>
</dbReference>
<feature type="repeat" description="TPR" evidence="1">
    <location>
        <begin position="77"/>
        <end position="110"/>
    </location>
</feature>
<comment type="caution">
    <text evidence="4">The sequence shown here is derived from an EMBL/GenBank/DDBJ whole genome shotgun (WGS) entry which is preliminary data.</text>
</comment>
<protein>
    <submittedName>
        <fullName evidence="4">Beta-barrel assembly-enhancing protease</fullName>
    </submittedName>
</protein>